<evidence type="ECO:0000259" key="4">
    <source>
        <dbReference type="PROSITE" id="PS50043"/>
    </source>
</evidence>
<reference evidence="5" key="1">
    <citation type="submission" date="2022-06" db="EMBL/GenBank/DDBJ databases">
        <title>WGS of actinobacteria.</title>
        <authorList>
            <person name="Thawai C."/>
        </authorList>
    </citation>
    <scope>NUCLEOTIDE SEQUENCE</scope>
    <source>
        <strain evidence="5">AA8</strain>
    </source>
</reference>
<keyword evidence="3" id="KW-0804">Transcription</keyword>
<dbReference type="GO" id="GO:0003677">
    <property type="term" value="F:DNA binding"/>
    <property type="evidence" value="ECO:0007669"/>
    <property type="project" value="UniProtKB-KW"/>
</dbReference>
<dbReference type="PROSITE" id="PS00622">
    <property type="entry name" value="HTH_LUXR_1"/>
    <property type="match status" value="1"/>
</dbReference>
<name>A0A9X2LC23_9ACTN</name>
<evidence type="ECO:0000313" key="5">
    <source>
        <dbReference type="EMBL" id="MCQ8768469.1"/>
    </source>
</evidence>
<evidence type="ECO:0000256" key="2">
    <source>
        <dbReference type="ARBA" id="ARBA00023125"/>
    </source>
</evidence>
<dbReference type="Gene3D" id="1.10.10.10">
    <property type="entry name" value="Winged helix-like DNA-binding domain superfamily/Winged helix DNA-binding domain"/>
    <property type="match status" value="1"/>
</dbReference>
<dbReference type="InterPro" id="IPR000792">
    <property type="entry name" value="Tscrpt_reg_LuxR_C"/>
</dbReference>
<dbReference type="SUPFAM" id="SSF46894">
    <property type="entry name" value="C-terminal effector domain of the bipartite response regulators"/>
    <property type="match status" value="1"/>
</dbReference>
<sequence>MAALGYTNREISSRIHVTISTVEQHLTRVYRKLNVASRTELPSKVIEYRIPTPSDPAPAARSAAVRGSA</sequence>
<proteinExistence type="predicted"/>
<dbReference type="InterPro" id="IPR016032">
    <property type="entry name" value="Sig_transdc_resp-reg_C-effctor"/>
</dbReference>
<evidence type="ECO:0000256" key="3">
    <source>
        <dbReference type="ARBA" id="ARBA00023163"/>
    </source>
</evidence>
<dbReference type="InterPro" id="IPR036388">
    <property type="entry name" value="WH-like_DNA-bd_sf"/>
</dbReference>
<dbReference type="PANTHER" id="PTHR44688:SF16">
    <property type="entry name" value="DNA-BINDING TRANSCRIPTIONAL ACTIVATOR DEVR_DOSR"/>
    <property type="match status" value="1"/>
</dbReference>
<comment type="caution">
    <text evidence="5">The sequence shown here is derived from an EMBL/GenBank/DDBJ whole genome shotgun (WGS) entry which is preliminary data.</text>
</comment>
<evidence type="ECO:0000256" key="1">
    <source>
        <dbReference type="ARBA" id="ARBA00023015"/>
    </source>
</evidence>
<dbReference type="AlphaFoldDB" id="A0A9X2LC23"/>
<keyword evidence="6" id="KW-1185">Reference proteome</keyword>
<accession>A0A9X2LC23</accession>
<dbReference type="Pfam" id="PF00196">
    <property type="entry name" value="GerE"/>
    <property type="match status" value="1"/>
</dbReference>
<dbReference type="PRINTS" id="PR00038">
    <property type="entry name" value="HTHLUXR"/>
</dbReference>
<dbReference type="Proteomes" id="UP001142374">
    <property type="component" value="Unassembled WGS sequence"/>
</dbReference>
<dbReference type="GO" id="GO:0006355">
    <property type="term" value="P:regulation of DNA-templated transcription"/>
    <property type="evidence" value="ECO:0007669"/>
    <property type="project" value="InterPro"/>
</dbReference>
<dbReference type="CDD" id="cd06170">
    <property type="entry name" value="LuxR_C_like"/>
    <property type="match status" value="1"/>
</dbReference>
<keyword evidence="2" id="KW-0238">DNA-binding</keyword>
<feature type="domain" description="HTH luxR-type" evidence="4">
    <location>
        <begin position="1"/>
        <end position="49"/>
    </location>
</feature>
<dbReference type="PROSITE" id="PS50043">
    <property type="entry name" value="HTH_LUXR_2"/>
    <property type="match status" value="1"/>
</dbReference>
<keyword evidence="1" id="KW-0805">Transcription regulation</keyword>
<gene>
    <name evidence="5" type="ORF">NQU55_01550</name>
</gene>
<dbReference type="EMBL" id="JANIID010000001">
    <property type="protein sequence ID" value="MCQ8768469.1"/>
    <property type="molecule type" value="Genomic_DNA"/>
</dbReference>
<evidence type="ECO:0000313" key="6">
    <source>
        <dbReference type="Proteomes" id="UP001142374"/>
    </source>
</evidence>
<organism evidence="5 6">
    <name type="scientific">Streptomyces telluris</name>
    <dbReference type="NCBI Taxonomy" id="2720021"/>
    <lineage>
        <taxon>Bacteria</taxon>
        <taxon>Bacillati</taxon>
        <taxon>Actinomycetota</taxon>
        <taxon>Actinomycetes</taxon>
        <taxon>Kitasatosporales</taxon>
        <taxon>Streptomycetaceae</taxon>
        <taxon>Streptomyces</taxon>
    </lineage>
</organism>
<protein>
    <submittedName>
        <fullName evidence="5">Helix-turn-helix transcriptional regulator</fullName>
    </submittedName>
</protein>
<dbReference type="PANTHER" id="PTHR44688">
    <property type="entry name" value="DNA-BINDING TRANSCRIPTIONAL ACTIVATOR DEVR_DOSR"/>
    <property type="match status" value="1"/>
</dbReference>
<dbReference type="SMART" id="SM00421">
    <property type="entry name" value="HTH_LUXR"/>
    <property type="match status" value="1"/>
</dbReference>